<feature type="signal peptide" evidence="1">
    <location>
        <begin position="1"/>
        <end position="37"/>
    </location>
</feature>
<dbReference type="AlphaFoldDB" id="A0A941IU01"/>
<gene>
    <name evidence="2" type="ORF">KDL01_16755</name>
</gene>
<evidence type="ECO:0000313" key="3">
    <source>
        <dbReference type="Proteomes" id="UP000675781"/>
    </source>
</evidence>
<proteinExistence type="predicted"/>
<evidence type="ECO:0000256" key="1">
    <source>
        <dbReference type="SAM" id="SignalP"/>
    </source>
</evidence>
<feature type="chain" id="PRO_5036752982" description="Secreted protein" evidence="1">
    <location>
        <begin position="38"/>
        <end position="208"/>
    </location>
</feature>
<comment type="caution">
    <text evidence="2">The sequence shown here is derived from an EMBL/GenBank/DDBJ whole genome shotgun (WGS) entry which is preliminary data.</text>
</comment>
<dbReference type="Proteomes" id="UP000675781">
    <property type="component" value="Unassembled WGS sequence"/>
</dbReference>
<protein>
    <recommendedName>
        <fullName evidence="4">Secreted protein</fullName>
    </recommendedName>
</protein>
<dbReference type="EMBL" id="JAGSOG010000076">
    <property type="protein sequence ID" value="MBR7834926.1"/>
    <property type="molecule type" value="Genomic_DNA"/>
</dbReference>
<feature type="non-terminal residue" evidence="2">
    <location>
        <position position="208"/>
    </location>
</feature>
<reference evidence="2" key="1">
    <citation type="submission" date="2021-04" db="EMBL/GenBank/DDBJ databases">
        <title>Genome based classification of Actinospica acidithermotolerans sp. nov., an actinobacterium isolated from an Indonesian hot spring.</title>
        <authorList>
            <person name="Kusuma A.B."/>
            <person name="Putra K.E."/>
            <person name="Nafisah S."/>
            <person name="Loh J."/>
            <person name="Nouioui I."/>
            <person name="Goodfellow M."/>
        </authorList>
    </citation>
    <scope>NUCLEOTIDE SEQUENCE</scope>
    <source>
        <strain evidence="2">CSCA 57</strain>
    </source>
</reference>
<name>A0A941IU01_9ACTN</name>
<keyword evidence="3" id="KW-1185">Reference proteome</keyword>
<accession>A0A941IU01</accession>
<organism evidence="2 3">
    <name type="scientific">Actinospica durhamensis</name>
    <dbReference type="NCBI Taxonomy" id="1508375"/>
    <lineage>
        <taxon>Bacteria</taxon>
        <taxon>Bacillati</taxon>
        <taxon>Actinomycetota</taxon>
        <taxon>Actinomycetes</taxon>
        <taxon>Catenulisporales</taxon>
        <taxon>Actinospicaceae</taxon>
        <taxon>Actinospica</taxon>
    </lineage>
</organism>
<evidence type="ECO:0000313" key="2">
    <source>
        <dbReference type="EMBL" id="MBR7834926.1"/>
    </source>
</evidence>
<evidence type="ECO:0008006" key="4">
    <source>
        <dbReference type="Google" id="ProtNLM"/>
    </source>
</evidence>
<sequence length="208" mass="20913">MLNLYVLPGGGRPRAGAAWLAAVVAAGLALGPAGCSAAPATTPSAGMTGMGGPTGLGDMPGMGDVTAAPTTAAVAAAAPTGTGLSASLHGYTLVPSAKAVPADAATGYQFRIDGPDGKPVIRYQPYESAFVICYVIRSDLTEFRYLQPAMREDGTWTVALPALPAGSYRAFTTFAAPDSSQGTPLLYQLSSPFTVAGQATTSPTPCLL</sequence>
<keyword evidence="1" id="KW-0732">Signal</keyword>